<dbReference type="STRING" id="4096.A0A1U7WP22"/>
<protein>
    <submittedName>
        <fullName evidence="5">4-hydroxy-3-methylbut-2-en-1-yl diphosphate synthase, chloroplastic-like</fullName>
    </submittedName>
</protein>
<keyword evidence="2" id="KW-0408">Iron</keyword>
<dbReference type="eggNOG" id="ENOG502QSBY">
    <property type="taxonomic scope" value="Eukaryota"/>
</dbReference>
<dbReference type="InterPro" id="IPR004588">
    <property type="entry name" value="IspG_bac-typ"/>
</dbReference>
<name>A0A1U7WP22_NICSY</name>
<reference evidence="5" key="2">
    <citation type="submission" date="2025-08" db="UniProtKB">
        <authorList>
            <consortium name="RefSeq"/>
        </authorList>
    </citation>
    <scope>IDENTIFICATION</scope>
    <source>
        <tissue evidence="5">Leaf</tissue>
    </source>
</reference>
<sequence>MSYYGDSPRGMVESAFEFARICRKLDFHNFVFSMKASNPVVMVQAYRLLVAEMYVQGWDYPLHLGVTEAGEGEDGRMKSAIGIGTLLQVHF</sequence>
<dbReference type="PANTHER" id="PTHR30454">
    <property type="entry name" value="4-HYDROXY-3-METHYLBUT-2-EN-1-YL DIPHOSPHATE SYNTHASE"/>
    <property type="match status" value="1"/>
</dbReference>
<evidence type="ECO:0000313" key="5">
    <source>
        <dbReference type="RefSeq" id="XP_009775995.1"/>
    </source>
</evidence>
<dbReference type="PANTHER" id="PTHR30454:SF0">
    <property type="entry name" value="4-HYDROXY-3-METHYLBUT-2-EN-1-YL DIPHOSPHATE SYNTHASE (FERREDOXIN), CHLOROPLASTIC"/>
    <property type="match status" value="1"/>
</dbReference>
<dbReference type="Gene3D" id="3.20.20.20">
    <property type="entry name" value="Dihydropteroate synthase-like"/>
    <property type="match status" value="1"/>
</dbReference>
<accession>A0A1U7WP22</accession>
<dbReference type="GO" id="GO:0051539">
    <property type="term" value="F:4 iron, 4 sulfur cluster binding"/>
    <property type="evidence" value="ECO:0007669"/>
    <property type="project" value="UniProtKB-KW"/>
</dbReference>
<organism evidence="4 5">
    <name type="scientific">Nicotiana sylvestris</name>
    <name type="common">Wood tobacco</name>
    <name type="synonym">South American tobacco</name>
    <dbReference type="NCBI Taxonomy" id="4096"/>
    <lineage>
        <taxon>Eukaryota</taxon>
        <taxon>Viridiplantae</taxon>
        <taxon>Streptophyta</taxon>
        <taxon>Embryophyta</taxon>
        <taxon>Tracheophyta</taxon>
        <taxon>Spermatophyta</taxon>
        <taxon>Magnoliopsida</taxon>
        <taxon>eudicotyledons</taxon>
        <taxon>Gunneridae</taxon>
        <taxon>Pentapetalae</taxon>
        <taxon>asterids</taxon>
        <taxon>lamiids</taxon>
        <taxon>Solanales</taxon>
        <taxon>Solanaceae</taxon>
        <taxon>Nicotianoideae</taxon>
        <taxon>Nicotianeae</taxon>
        <taxon>Nicotiana</taxon>
    </lineage>
</organism>
<dbReference type="Proteomes" id="UP000189701">
    <property type="component" value="Unplaced"/>
</dbReference>
<keyword evidence="2" id="KW-0479">Metal-binding</keyword>
<proteinExistence type="predicted"/>
<dbReference type="Pfam" id="PF04551">
    <property type="entry name" value="GcpE"/>
    <property type="match status" value="1"/>
</dbReference>
<evidence type="ECO:0000256" key="1">
    <source>
        <dbReference type="ARBA" id="ARBA00001966"/>
    </source>
</evidence>
<evidence type="ECO:0000256" key="2">
    <source>
        <dbReference type="ARBA" id="ARBA00022485"/>
    </source>
</evidence>
<dbReference type="GO" id="GO:0046429">
    <property type="term" value="F:4-hydroxy-3-methylbut-2-en-1-yl diphosphate synthase activity (ferredoxin)"/>
    <property type="evidence" value="ECO:0007669"/>
    <property type="project" value="InterPro"/>
</dbReference>
<keyword evidence="2" id="KW-0004">4Fe-4S</keyword>
<reference evidence="4" key="1">
    <citation type="journal article" date="2013" name="Genome Biol.">
        <title>Reference genomes and transcriptomes of Nicotiana sylvestris and Nicotiana tomentosiformis.</title>
        <authorList>
            <person name="Sierro N."/>
            <person name="Battey J.N."/>
            <person name="Ouadi S."/>
            <person name="Bovet L."/>
            <person name="Goepfert S."/>
            <person name="Bakaher N."/>
            <person name="Peitsch M.C."/>
            <person name="Ivanov N.V."/>
        </authorList>
    </citation>
    <scope>NUCLEOTIDE SEQUENCE [LARGE SCALE GENOMIC DNA]</scope>
</reference>
<dbReference type="InterPro" id="IPR011005">
    <property type="entry name" value="Dihydropteroate_synth-like_sf"/>
</dbReference>
<dbReference type="AlphaFoldDB" id="A0A1U7WP22"/>
<evidence type="ECO:0000259" key="3">
    <source>
        <dbReference type="Pfam" id="PF04551"/>
    </source>
</evidence>
<gene>
    <name evidence="5" type="primary">LOC104225827</name>
</gene>
<dbReference type="GO" id="GO:0019288">
    <property type="term" value="P:isopentenyl diphosphate biosynthetic process, methylerythritol 4-phosphate pathway"/>
    <property type="evidence" value="ECO:0007669"/>
    <property type="project" value="TreeGrafter"/>
</dbReference>
<evidence type="ECO:0000313" key="4">
    <source>
        <dbReference type="Proteomes" id="UP000189701"/>
    </source>
</evidence>
<dbReference type="RefSeq" id="XP_009775995.1">
    <property type="nucleotide sequence ID" value="XM_009777693.1"/>
</dbReference>
<dbReference type="GO" id="GO:0009507">
    <property type="term" value="C:chloroplast"/>
    <property type="evidence" value="ECO:0007669"/>
    <property type="project" value="TreeGrafter"/>
</dbReference>
<keyword evidence="4" id="KW-1185">Reference proteome</keyword>
<comment type="cofactor">
    <cofactor evidence="1">
        <name>[4Fe-4S] cluster</name>
        <dbReference type="ChEBI" id="CHEBI:49883"/>
    </cofactor>
</comment>
<feature type="domain" description="IspG TIM-barrel" evidence="3">
    <location>
        <begin position="4"/>
        <end position="88"/>
    </location>
</feature>
<dbReference type="GO" id="GO:0016114">
    <property type="term" value="P:terpenoid biosynthetic process"/>
    <property type="evidence" value="ECO:0007669"/>
    <property type="project" value="InterPro"/>
</dbReference>
<keyword evidence="2" id="KW-0411">Iron-sulfur</keyword>
<dbReference type="InterPro" id="IPR058578">
    <property type="entry name" value="IspG_TIM"/>
</dbReference>